<dbReference type="GeneID" id="8849035"/>
<protein>
    <submittedName>
        <fullName evidence="2">Predicted protein</fullName>
    </submittedName>
</protein>
<dbReference type="VEuPathDB" id="AmoebaDB:NAEGRDRAFT_48641"/>
<organism evidence="3">
    <name type="scientific">Naegleria gruberi</name>
    <name type="common">Amoeba</name>
    <dbReference type="NCBI Taxonomy" id="5762"/>
    <lineage>
        <taxon>Eukaryota</taxon>
        <taxon>Discoba</taxon>
        <taxon>Heterolobosea</taxon>
        <taxon>Tetramitia</taxon>
        <taxon>Eutetramitia</taxon>
        <taxon>Vahlkampfiidae</taxon>
        <taxon>Naegleria</taxon>
    </lineage>
</organism>
<sequence>MSTVIVLGANGYIGLGVAQALQRNGFTVHGAVRSDKHEHLMWSNEITPLILPNVTQLFTDEKYENLLWRTSAILDCVGLSNDTEKMIQLIQEHAAERFKKQHPKLLFLFTSGILTYGTNDTIVDETFPQRPNHPALDKRREVEFKLLNEQYKHLDNVVIRPGFVYGKSGGGIFEDYFKPKITSDNKLIVIGSPHKKWSWVHVDDLSEAYVKVLTVGRNLISGQVFNVTALNDHPEFGHLRIELAKLTGWKPSSPHREEDSLQVEPIPQNDLLAEMCENSVIVNPRKAMEVLGWRPKHLNFLENGQLCYQCWKHSKNQ</sequence>
<dbReference type="GO" id="GO:0004029">
    <property type="term" value="F:aldehyde dehydrogenase (NAD+) activity"/>
    <property type="evidence" value="ECO:0007669"/>
    <property type="project" value="TreeGrafter"/>
</dbReference>
<accession>D2VD34</accession>
<dbReference type="eggNOG" id="ENOG502S4U3">
    <property type="taxonomic scope" value="Eukaryota"/>
</dbReference>
<dbReference type="Proteomes" id="UP000006671">
    <property type="component" value="Unassembled WGS sequence"/>
</dbReference>
<evidence type="ECO:0000313" key="3">
    <source>
        <dbReference type="Proteomes" id="UP000006671"/>
    </source>
</evidence>
<dbReference type="InterPro" id="IPR036291">
    <property type="entry name" value="NAD(P)-bd_dom_sf"/>
</dbReference>
<dbReference type="SUPFAM" id="SSF51735">
    <property type="entry name" value="NAD(P)-binding Rossmann-fold domains"/>
    <property type="match status" value="1"/>
</dbReference>
<dbReference type="Gene3D" id="3.40.50.720">
    <property type="entry name" value="NAD(P)-binding Rossmann-like Domain"/>
    <property type="match status" value="1"/>
</dbReference>
<dbReference type="InParanoid" id="D2VD34"/>
<name>D2VD34_NAEGR</name>
<dbReference type="GO" id="GO:0005737">
    <property type="term" value="C:cytoplasm"/>
    <property type="evidence" value="ECO:0007669"/>
    <property type="project" value="TreeGrafter"/>
</dbReference>
<dbReference type="OMA" id="RAGWNTY"/>
<dbReference type="Pfam" id="PF01370">
    <property type="entry name" value="Epimerase"/>
    <property type="match status" value="1"/>
</dbReference>
<dbReference type="InterPro" id="IPR001509">
    <property type="entry name" value="Epimerase_deHydtase"/>
</dbReference>
<dbReference type="PANTHER" id="PTHR48079:SF3">
    <property type="entry name" value="NAD-DEPENDENT EPIMERASE_DEHYDRATASE DOMAIN-CONTAINING PROTEIN"/>
    <property type="match status" value="1"/>
</dbReference>
<gene>
    <name evidence="2" type="ORF">NAEGRDRAFT_48641</name>
</gene>
<feature type="domain" description="NAD-dependent epimerase/dehydratase" evidence="1">
    <location>
        <begin position="4"/>
        <end position="227"/>
    </location>
</feature>
<dbReference type="OrthoDB" id="10000533at2759"/>
<dbReference type="KEGG" id="ngr:NAEGRDRAFT_48641"/>
<dbReference type="PANTHER" id="PTHR48079">
    <property type="entry name" value="PROTEIN YEEZ"/>
    <property type="match status" value="1"/>
</dbReference>
<evidence type="ECO:0000313" key="2">
    <source>
        <dbReference type="EMBL" id="EFC45259.1"/>
    </source>
</evidence>
<dbReference type="RefSeq" id="XP_002678003.1">
    <property type="nucleotide sequence ID" value="XM_002677957.1"/>
</dbReference>
<reference evidence="2 3" key="1">
    <citation type="journal article" date="2010" name="Cell">
        <title>The genome of Naegleria gruberi illuminates early eukaryotic versatility.</title>
        <authorList>
            <person name="Fritz-Laylin L.K."/>
            <person name="Prochnik S.E."/>
            <person name="Ginger M.L."/>
            <person name="Dacks J.B."/>
            <person name="Carpenter M.L."/>
            <person name="Field M.C."/>
            <person name="Kuo A."/>
            <person name="Paredez A."/>
            <person name="Chapman J."/>
            <person name="Pham J."/>
            <person name="Shu S."/>
            <person name="Neupane R."/>
            <person name="Cipriano M."/>
            <person name="Mancuso J."/>
            <person name="Tu H."/>
            <person name="Salamov A."/>
            <person name="Lindquist E."/>
            <person name="Shapiro H."/>
            <person name="Lucas S."/>
            <person name="Grigoriev I.V."/>
            <person name="Cande W.Z."/>
            <person name="Fulton C."/>
            <person name="Rokhsar D.S."/>
            <person name="Dawson S.C."/>
        </authorList>
    </citation>
    <scope>NUCLEOTIDE SEQUENCE [LARGE SCALE GENOMIC DNA]</scope>
    <source>
        <strain evidence="2 3">NEG-M</strain>
    </source>
</reference>
<keyword evidence="3" id="KW-1185">Reference proteome</keyword>
<proteinExistence type="predicted"/>
<dbReference type="InterPro" id="IPR051783">
    <property type="entry name" value="NAD(P)-dependent_oxidoreduct"/>
</dbReference>
<evidence type="ECO:0000259" key="1">
    <source>
        <dbReference type="Pfam" id="PF01370"/>
    </source>
</evidence>
<dbReference type="EMBL" id="GG738864">
    <property type="protein sequence ID" value="EFC45259.1"/>
    <property type="molecule type" value="Genomic_DNA"/>
</dbReference>
<dbReference type="AlphaFoldDB" id="D2VD34"/>